<keyword evidence="3" id="KW-0560">Oxidoreductase</keyword>
<dbReference type="GO" id="GO:0016705">
    <property type="term" value="F:oxidoreductase activity, acting on paired donors, with incorporation or reduction of molecular oxygen"/>
    <property type="evidence" value="ECO:0007669"/>
    <property type="project" value="InterPro"/>
</dbReference>
<name>A0AAD8Y9A2_9STRA</name>
<dbReference type="GO" id="GO:0031418">
    <property type="term" value="F:L-ascorbic acid binding"/>
    <property type="evidence" value="ECO:0007669"/>
    <property type="project" value="InterPro"/>
</dbReference>
<evidence type="ECO:0000259" key="5">
    <source>
        <dbReference type="SMART" id="SM00702"/>
    </source>
</evidence>
<dbReference type="EMBL" id="JATAAI010000012">
    <property type="protein sequence ID" value="KAK1742028.1"/>
    <property type="molecule type" value="Genomic_DNA"/>
</dbReference>
<dbReference type="GO" id="GO:0005506">
    <property type="term" value="F:iron ion binding"/>
    <property type="evidence" value="ECO:0007669"/>
    <property type="project" value="InterPro"/>
</dbReference>
<evidence type="ECO:0000256" key="4">
    <source>
        <dbReference type="SAM" id="MobiDB-lite"/>
    </source>
</evidence>
<dbReference type="Proteomes" id="UP001224775">
    <property type="component" value="Unassembled WGS sequence"/>
</dbReference>
<sequence length="257" mass="27656">MPSGIGLEGKDVVPIDQSSPDNKQSTSIGERIKNGESIIQIEDLVTPDECKYIIEDVLRHDAEPTTLEKPGLVRLPTRAAAERASAANIPCAAPLSADVDNLLHVILKRTASVMTEQIPSISEVLFDGESVCRLLDTERLKFSSREPAINIYTPGGEFLAHKDAQAITVLIPLSCPEQFQGGGTSFWSQDSRGHRVEDPTIIIKPSAGTAMLFGGCVTHAGVSVEEGTRVVFVASFSCATEVSPVIMEHRDIYGDSL</sequence>
<keyword evidence="2" id="KW-0223">Dioxygenase</keyword>
<evidence type="ECO:0000256" key="1">
    <source>
        <dbReference type="ARBA" id="ARBA00001961"/>
    </source>
</evidence>
<evidence type="ECO:0000256" key="2">
    <source>
        <dbReference type="ARBA" id="ARBA00022964"/>
    </source>
</evidence>
<dbReference type="Gene3D" id="2.60.120.620">
    <property type="entry name" value="q2cbj1_9rhob like domain"/>
    <property type="match status" value="1"/>
</dbReference>
<protein>
    <recommendedName>
        <fullName evidence="5">Prolyl 4-hydroxylase alpha subunit domain-containing protein</fullName>
    </recommendedName>
</protein>
<comment type="cofactor">
    <cofactor evidence="1">
        <name>L-ascorbate</name>
        <dbReference type="ChEBI" id="CHEBI:38290"/>
    </cofactor>
</comment>
<feature type="compositionally biased region" description="Polar residues" evidence="4">
    <location>
        <begin position="16"/>
        <end position="28"/>
    </location>
</feature>
<feature type="domain" description="Prolyl 4-hydroxylase alpha subunit" evidence="5">
    <location>
        <begin position="36"/>
        <end position="237"/>
    </location>
</feature>
<reference evidence="6" key="1">
    <citation type="submission" date="2023-06" db="EMBL/GenBank/DDBJ databases">
        <title>Survivors Of The Sea: Transcriptome response of Skeletonema marinoi to long-term dormancy.</title>
        <authorList>
            <person name="Pinder M.I.M."/>
            <person name="Kourtchenko O."/>
            <person name="Robertson E.K."/>
            <person name="Larsson T."/>
            <person name="Maumus F."/>
            <person name="Osuna-Cruz C.M."/>
            <person name="Vancaester E."/>
            <person name="Stenow R."/>
            <person name="Vandepoele K."/>
            <person name="Ploug H."/>
            <person name="Bruchert V."/>
            <person name="Godhe A."/>
            <person name="Topel M."/>
        </authorList>
    </citation>
    <scope>NUCLEOTIDE SEQUENCE</scope>
    <source>
        <strain evidence="6">R05AC</strain>
    </source>
</reference>
<evidence type="ECO:0000313" key="7">
    <source>
        <dbReference type="Proteomes" id="UP001224775"/>
    </source>
</evidence>
<dbReference type="SMART" id="SM00702">
    <property type="entry name" value="P4Hc"/>
    <property type="match status" value="1"/>
</dbReference>
<evidence type="ECO:0000313" key="6">
    <source>
        <dbReference type="EMBL" id="KAK1742028.1"/>
    </source>
</evidence>
<keyword evidence="7" id="KW-1185">Reference proteome</keyword>
<evidence type="ECO:0000256" key="3">
    <source>
        <dbReference type="ARBA" id="ARBA00023002"/>
    </source>
</evidence>
<proteinExistence type="predicted"/>
<comment type="caution">
    <text evidence="6">The sequence shown here is derived from an EMBL/GenBank/DDBJ whole genome shotgun (WGS) entry which is preliminary data.</text>
</comment>
<dbReference type="GO" id="GO:0051213">
    <property type="term" value="F:dioxygenase activity"/>
    <property type="evidence" value="ECO:0007669"/>
    <property type="project" value="UniProtKB-KW"/>
</dbReference>
<gene>
    <name evidence="6" type="ORF">QTG54_007601</name>
</gene>
<accession>A0AAD8Y9A2</accession>
<dbReference type="AlphaFoldDB" id="A0AAD8Y9A2"/>
<organism evidence="6 7">
    <name type="scientific">Skeletonema marinoi</name>
    <dbReference type="NCBI Taxonomy" id="267567"/>
    <lineage>
        <taxon>Eukaryota</taxon>
        <taxon>Sar</taxon>
        <taxon>Stramenopiles</taxon>
        <taxon>Ochrophyta</taxon>
        <taxon>Bacillariophyta</taxon>
        <taxon>Coscinodiscophyceae</taxon>
        <taxon>Thalassiosirophycidae</taxon>
        <taxon>Thalassiosirales</taxon>
        <taxon>Skeletonemataceae</taxon>
        <taxon>Skeletonema</taxon>
        <taxon>Skeletonema marinoi-dohrnii complex</taxon>
    </lineage>
</organism>
<feature type="region of interest" description="Disordered" evidence="4">
    <location>
        <begin position="1"/>
        <end position="28"/>
    </location>
</feature>
<dbReference type="InterPro" id="IPR006620">
    <property type="entry name" value="Pro_4_hyd_alph"/>
</dbReference>